<dbReference type="AlphaFoldDB" id="A0A7T5R485"/>
<evidence type="ECO:0000313" key="3">
    <source>
        <dbReference type="EMBL" id="QQG37149.1"/>
    </source>
</evidence>
<evidence type="ECO:0000256" key="1">
    <source>
        <dbReference type="ARBA" id="ARBA00008558"/>
    </source>
</evidence>
<evidence type="ECO:0000256" key="2">
    <source>
        <dbReference type="ARBA" id="ARBA00023235"/>
    </source>
</evidence>
<dbReference type="SUPFAM" id="SSF48208">
    <property type="entry name" value="Six-hairpin glycosidases"/>
    <property type="match status" value="1"/>
</dbReference>
<dbReference type="PANTHER" id="PTHR15108">
    <property type="entry name" value="N-ACYLGLUCOSAMINE-2-EPIMERASE"/>
    <property type="match status" value="1"/>
</dbReference>
<dbReference type="GO" id="GO:0005975">
    <property type="term" value="P:carbohydrate metabolic process"/>
    <property type="evidence" value="ECO:0007669"/>
    <property type="project" value="InterPro"/>
</dbReference>
<dbReference type="InterPro" id="IPR010819">
    <property type="entry name" value="AGE/CE"/>
</dbReference>
<dbReference type="EMBL" id="CP066681">
    <property type="protein sequence ID" value="QQG37149.1"/>
    <property type="molecule type" value="Genomic_DNA"/>
</dbReference>
<keyword evidence="2 3" id="KW-0413">Isomerase</keyword>
<dbReference type="InterPro" id="IPR008928">
    <property type="entry name" value="6-hairpin_glycosidase_sf"/>
</dbReference>
<sequence length="421" mass="49255">MNHSTHTNVEYLAQRLLQRWVIKWYEAFPDPATGGFYERLGKGFKPRYVGNRRLLTQCRQLAMYSHASLHGPQNFRPDLKKHFDALLEKYYVPETGGWRFSLGDNGRPADNTYDLYSLTFVIFGFSHYFRATQDERARNHARAVLDFIENHFTLPGKPGYAEALDEQLHPINRTRRQNPHMHLLEACLFAEETWGDPAYARMSDRLVHLFMTHFYKPEQNHLCEFFTEDLSPDPTTGQRVEPGHYFEWVWLLKKHAALRCDPARHDGICLGLLHWANRFGWDQVYGGIFDVLNPAGLVLTDTKRIWPFAEALKANALMIDMAPDRDAIKARMAEMVRVFRECYMQERGFWVEWLNRDLSPATDYMPGTTPYHVYFGIMETRAVIHARGETVSLRSGMGVRVYTWRRALSNNFRKVKKKIRA</sequence>
<proteinExistence type="inferred from homology"/>
<accession>A0A7T5R485</accession>
<dbReference type="Proteomes" id="UP000595362">
    <property type="component" value="Chromosome"/>
</dbReference>
<dbReference type="Pfam" id="PF07221">
    <property type="entry name" value="GlcNAc_2-epim"/>
    <property type="match status" value="1"/>
</dbReference>
<reference evidence="3 4" key="1">
    <citation type="submission" date="2020-07" db="EMBL/GenBank/DDBJ databases">
        <title>Huge and variable diversity of episymbiotic CPR bacteria and DPANN archaea in groundwater ecosystems.</title>
        <authorList>
            <person name="He C.Y."/>
            <person name="Keren R."/>
            <person name="Whittaker M."/>
            <person name="Farag I.F."/>
            <person name="Doudna J."/>
            <person name="Cate J.H.D."/>
            <person name="Banfield J.F."/>
        </authorList>
    </citation>
    <scope>NUCLEOTIDE SEQUENCE [LARGE SCALE GENOMIC DNA]</scope>
    <source>
        <strain evidence="3">NC_groundwater_70_Ag_B-0.1um_54_66</strain>
    </source>
</reference>
<dbReference type="Gene3D" id="1.50.10.10">
    <property type="match status" value="1"/>
</dbReference>
<protein>
    <submittedName>
        <fullName evidence="3">AGE family epimerase/isomerase</fullName>
    </submittedName>
</protein>
<dbReference type="GO" id="GO:0016853">
    <property type="term" value="F:isomerase activity"/>
    <property type="evidence" value="ECO:0007669"/>
    <property type="project" value="UniProtKB-KW"/>
</dbReference>
<dbReference type="InterPro" id="IPR012341">
    <property type="entry name" value="6hp_glycosidase-like_sf"/>
</dbReference>
<evidence type="ECO:0000313" key="4">
    <source>
        <dbReference type="Proteomes" id="UP000595362"/>
    </source>
</evidence>
<comment type="similarity">
    <text evidence="1">Belongs to the N-acylglucosamine 2-epimerase family.</text>
</comment>
<name>A0A7T5R485_9BACT</name>
<organism evidence="3 4">
    <name type="scientific">Micavibrio aeruginosavorus</name>
    <dbReference type="NCBI Taxonomy" id="349221"/>
    <lineage>
        <taxon>Bacteria</taxon>
        <taxon>Pseudomonadati</taxon>
        <taxon>Bdellovibrionota</taxon>
        <taxon>Bdellovibrionia</taxon>
        <taxon>Bdellovibrionales</taxon>
        <taxon>Pseudobdellovibrionaceae</taxon>
        <taxon>Micavibrio</taxon>
    </lineage>
</organism>
<gene>
    <name evidence="3" type="ORF">HYS17_05145</name>
</gene>